<proteinExistence type="evidence at transcript level"/>
<feature type="non-terminal residue" evidence="5">
    <location>
        <position position="1"/>
    </location>
</feature>
<dbReference type="InterPro" id="IPR036249">
    <property type="entry name" value="Thioredoxin-like_sf"/>
</dbReference>
<dbReference type="Gene3D" id="3.40.30.10">
    <property type="entry name" value="Glutaredoxin"/>
    <property type="match status" value="1"/>
</dbReference>
<evidence type="ECO:0000256" key="1">
    <source>
        <dbReference type="ARBA" id="ARBA00006926"/>
    </source>
</evidence>
<dbReference type="AlphaFoldDB" id="F8RKU9"/>
<dbReference type="PROSITE" id="PS51355">
    <property type="entry name" value="GLUTATHIONE_PEROXID_3"/>
    <property type="match status" value="1"/>
</dbReference>
<dbReference type="PRINTS" id="PR01011">
    <property type="entry name" value="GLUTPROXDASE"/>
</dbReference>
<dbReference type="Pfam" id="PF00255">
    <property type="entry name" value="GSHPx"/>
    <property type="match status" value="1"/>
</dbReference>
<keyword evidence="3 4" id="KW-0560">Oxidoreductase</keyword>
<feature type="non-terminal residue" evidence="5">
    <location>
        <position position="187"/>
    </location>
</feature>
<name>F8RKU9_PERNU</name>
<sequence length="187" mass="20649">AALLLCSTLGASQSLDCVAQEGTIYDYSFTALDGDRDINLSDYQGKVVLVINVATYGDFTWINYRNMNALIEEINDPDFVVIGVPSNNFGLQEPGLNSELRNGIREVRPGEGYVPNFELTTKEDVNGDDEHELFTFLKNGCANPTINFGSGSSLFWSPIKQTDITWNFEKFLINRSGAAVSRHSPPV</sequence>
<reference evidence="5" key="1">
    <citation type="submission" date="2010-06" db="EMBL/GenBank/DDBJ databases">
        <authorList>
            <person name="Won E.-J."/>
            <person name="Rhee J.-S."/>
            <person name="Lee J.-S."/>
        </authorList>
    </citation>
    <scope>NUCLEOTIDE SEQUENCE</scope>
    <source>
        <strain evidence="5">Pn_GST14</strain>
    </source>
</reference>
<accession>F8RKU9</accession>
<evidence type="ECO:0000256" key="3">
    <source>
        <dbReference type="ARBA" id="ARBA00023002"/>
    </source>
</evidence>
<evidence type="ECO:0000256" key="2">
    <source>
        <dbReference type="ARBA" id="ARBA00022559"/>
    </source>
</evidence>
<organism evidence="5">
    <name type="scientific">Perinereis nuntia</name>
    <name type="common">Polychaete worm</name>
    <name type="synonym">Lycoris nuntia</name>
    <dbReference type="NCBI Taxonomy" id="460893"/>
    <lineage>
        <taxon>Eukaryota</taxon>
        <taxon>Metazoa</taxon>
        <taxon>Spiralia</taxon>
        <taxon>Lophotrochozoa</taxon>
        <taxon>Annelida</taxon>
        <taxon>Polychaeta</taxon>
        <taxon>Errantia</taxon>
        <taxon>Phyllodocida</taxon>
        <taxon>Nereididae</taxon>
        <taxon>Perinereis</taxon>
    </lineage>
</organism>
<dbReference type="GO" id="GO:0004602">
    <property type="term" value="F:glutathione peroxidase activity"/>
    <property type="evidence" value="ECO:0007669"/>
    <property type="project" value="TreeGrafter"/>
</dbReference>
<dbReference type="InterPro" id="IPR000889">
    <property type="entry name" value="Glutathione_peroxidase"/>
</dbReference>
<dbReference type="GO" id="GO:0006979">
    <property type="term" value="P:response to oxidative stress"/>
    <property type="evidence" value="ECO:0007669"/>
    <property type="project" value="InterPro"/>
</dbReference>
<dbReference type="PIRSF" id="PIRSF000303">
    <property type="entry name" value="Glutathion_perox"/>
    <property type="match status" value="1"/>
</dbReference>
<protein>
    <recommendedName>
        <fullName evidence="4">Glutathione peroxidase</fullName>
    </recommendedName>
</protein>
<dbReference type="SUPFAM" id="SSF52833">
    <property type="entry name" value="Thioredoxin-like"/>
    <property type="match status" value="1"/>
</dbReference>
<evidence type="ECO:0000256" key="4">
    <source>
        <dbReference type="RuleBase" id="RU000499"/>
    </source>
</evidence>
<comment type="similarity">
    <text evidence="1 4">Belongs to the glutathione peroxidase family.</text>
</comment>
<evidence type="ECO:0000313" key="5">
    <source>
        <dbReference type="EMBL" id="AEI70685.1"/>
    </source>
</evidence>
<dbReference type="EMBL" id="HM625742">
    <property type="protein sequence ID" value="AEI70685.1"/>
    <property type="molecule type" value="mRNA"/>
</dbReference>
<keyword evidence="2 4" id="KW-0575">Peroxidase</keyword>
<dbReference type="PANTHER" id="PTHR11592">
    <property type="entry name" value="GLUTATHIONE PEROXIDASE"/>
    <property type="match status" value="1"/>
</dbReference>
<dbReference type="PANTHER" id="PTHR11592:SF81">
    <property type="entry name" value="GLUTATHIONE PEROXIDASE"/>
    <property type="match status" value="1"/>
</dbReference>